<protein>
    <submittedName>
        <fullName evidence="2">Uncharacterized protein</fullName>
    </submittedName>
</protein>
<reference evidence="2 3" key="1">
    <citation type="journal article" date="2021" name="Nat. Plants">
        <title>The Taxus genome provides insights into paclitaxel biosynthesis.</title>
        <authorList>
            <person name="Xiong X."/>
            <person name="Gou J."/>
            <person name="Liao Q."/>
            <person name="Li Y."/>
            <person name="Zhou Q."/>
            <person name="Bi G."/>
            <person name="Li C."/>
            <person name="Du R."/>
            <person name="Wang X."/>
            <person name="Sun T."/>
            <person name="Guo L."/>
            <person name="Liang H."/>
            <person name="Lu P."/>
            <person name="Wu Y."/>
            <person name="Zhang Z."/>
            <person name="Ro D.K."/>
            <person name="Shang Y."/>
            <person name="Huang S."/>
            <person name="Yan J."/>
        </authorList>
    </citation>
    <scope>NUCLEOTIDE SEQUENCE [LARGE SCALE GENOMIC DNA]</scope>
    <source>
        <strain evidence="2">Ta-2019</strain>
    </source>
</reference>
<comment type="caution">
    <text evidence="2">The sequence shown here is derived from an EMBL/GenBank/DDBJ whole genome shotgun (WGS) entry which is preliminary data.</text>
</comment>
<feature type="region of interest" description="Disordered" evidence="1">
    <location>
        <begin position="36"/>
        <end position="111"/>
    </location>
</feature>
<keyword evidence="3" id="KW-1185">Reference proteome</keyword>
<proteinExistence type="predicted"/>
<gene>
    <name evidence="2" type="ORF">KI387_043594</name>
</gene>
<feature type="compositionally biased region" description="Pro residues" evidence="1">
    <location>
        <begin position="94"/>
        <end position="104"/>
    </location>
</feature>
<accession>A0AA38C7S5</accession>
<evidence type="ECO:0000313" key="2">
    <source>
        <dbReference type="EMBL" id="KAH9291213.1"/>
    </source>
</evidence>
<feature type="non-terminal residue" evidence="2">
    <location>
        <position position="146"/>
    </location>
</feature>
<organism evidence="2 3">
    <name type="scientific">Taxus chinensis</name>
    <name type="common">Chinese yew</name>
    <name type="synonym">Taxus wallichiana var. chinensis</name>
    <dbReference type="NCBI Taxonomy" id="29808"/>
    <lineage>
        <taxon>Eukaryota</taxon>
        <taxon>Viridiplantae</taxon>
        <taxon>Streptophyta</taxon>
        <taxon>Embryophyta</taxon>
        <taxon>Tracheophyta</taxon>
        <taxon>Spermatophyta</taxon>
        <taxon>Pinopsida</taxon>
        <taxon>Pinidae</taxon>
        <taxon>Conifers II</taxon>
        <taxon>Cupressales</taxon>
        <taxon>Taxaceae</taxon>
        <taxon>Taxus</taxon>
    </lineage>
</organism>
<evidence type="ECO:0000256" key="1">
    <source>
        <dbReference type="SAM" id="MobiDB-lite"/>
    </source>
</evidence>
<dbReference type="AlphaFoldDB" id="A0AA38C7S5"/>
<feature type="compositionally biased region" description="Low complexity" evidence="1">
    <location>
        <begin position="82"/>
        <end position="93"/>
    </location>
</feature>
<dbReference type="Proteomes" id="UP000824469">
    <property type="component" value="Unassembled WGS sequence"/>
</dbReference>
<feature type="compositionally biased region" description="Polar residues" evidence="1">
    <location>
        <begin position="40"/>
        <end position="66"/>
    </location>
</feature>
<dbReference type="EMBL" id="JAHRHJ020003765">
    <property type="protein sequence ID" value="KAH9291213.1"/>
    <property type="molecule type" value="Genomic_DNA"/>
</dbReference>
<evidence type="ECO:0000313" key="3">
    <source>
        <dbReference type="Proteomes" id="UP000824469"/>
    </source>
</evidence>
<name>A0AA38C7S5_TAXCH</name>
<sequence>MADYIGSLSPVQDLSFIFDDGHNNFLFDVLGEGQEQQQLHENITPSQINDAPISSYQQPEELQNVNNPPPPYEQRLTEQAYHPQTLPTPTLFPYTPPTYHPSPPQGGGVAGDCAIGSDGAAAFPSKGKITLRYKCGAHPKKPQPFA</sequence>